<dbReference type="Proteomes" id="UP000246050">
    <property type="component" value="Unassembled WGS sequence"/>
</dbReference>
<comment type="caution">
    <text evidence="2">The sequence shown here is derived from an EMBL/GenBank/DDBJ whole genome shotgun (WGS) entry which is preliminary data.</text>
</comment>
<keyword evidence="1" id="KW-0812">Transmembrane</keyword>
<feature type="transmembrane region" description="Helical" evidence="1">
    <location>
        <begin position="329"/>
        <end position="347"/>
    </location>
</feature>
<evidence type="ECO:0000313" key="2">
    <source>
        <dbReference type="EMBL" id="PWR08013.1"/>
    </source>
</evidence>
<dbReference type="InterPro" id="IPR010640">
    <property type="entry name" value="Low_temperature_requirement_A"/>
</dbReference>
<accession>A0A317D5M0</accession>
<feature type="transmembrane region" description="Helical" evidence="1">
    <location>
        <begin position="128"/>
        <end position="148"/>
    </location>
</feature>
<reference evidence="2 3" key="1">
    <citation type="submission" date="2018-05" db="EMBL/GenBank/DDBJ databases">
        <title>Micromonosporas from Atacama Desert.</title>
        <authorList>
            <person name="Carro L."/>
            <person name="Golinska P."/>
            <person name="Klenk H.-P."/>
            <person name="Goodfellow M."/>
        </authorList>
    </citation>
    <scope>NUCLEOTIDE SEQUENCE [LARGE SCALE GENOMIC DNA]</scope>
    <source>
        <strain evidence="2 3">4G51</strain>
    </source>
</reference>
<keyword evidence="1" id="KW-0472">Membrane</keyword>
<feature type="transmembrane region" description="Helical" evidence="1">
    <location>
        <begin position="298"/>
        <end position="317"/>
    </location>
</feature>
<protein>
    <submittedName>
        <fullName evidence="2">Low temperature requirement protein A</fullName>
    </submittedName>
</protein>
<organism evidence="2 3">
    <name type="scientific">Micromonospora sicca</name>
    <dbReference type="NCBI Taxonomy" id="2202420"/>
    <lineage>
        <taxon>Bacteria</taxon>
        <taxon>Bacillati</taxon>
        <taxon>Actinomycetota</taxon>
        <taxon>Actinomycetes</taxon>
        <taxon>Micromonosporales</taxon>
        <taxon>Micromonosporaceae</taxon>
        <taxon>Micromonospora</taxon>
    </lineage>
</organism>
<feature type="transmembrane region" description="Helical" evidence="1">
    <location>
        <begin position="251"/>
        <end position="271"/>
    </location>
</feature>
<feature type="transmembrane region" description="Helical" evidence="1">
    <location>
        <begin position="160"/>
        <end position="178"/>
    </location>
</feature>
<name>A0A317D5M0_9ACTN</name>
<dbReference type="Pfam" id="PF06772">
    <property type="entry name" value="LtrA"/>
    <property type="match status" value="1"/>
</dbReference>
<gene>
    <name evidence="2" type="ORF">DKT69_33615</name>
</gene>
<feature type="transmembrane region" description="Helical" evidence="1">
    <location>
        <begin position="359"/>
        <end position="374"/>
    </location>
</feature>
<dbReference type="AlphaFoldDB" id="A0A317D5M0"/>
<keyword evidence="1" id="KW-1133">Transmembrane helix</keyword>
<dbReference type="PANTHER" id="PTHR36840">
    <property type="entry name" value="BLL5714 PROTEIN"/>
    <property type="match status" value="1"/>
</dbReference>
<dbReference type="EMBL" id="QGKS01000450">
    <property type="protein sequence ID" value="PWR08013.1"/>
    <property type="molecule type" value="Genomic_DNA"/>
</dbReference>
<feature type="transmembrane region" description="Helical" evidence="1">
    <location>
        <begin position="71"/>
        <end position="90"/>
    </location>
</feature>
<evidence type="ECO:0000313" key="3">
    <source>
        <dbReference type="Proteomes" id="UP000246050"/>
    </source>
</evidence>
<evidence type="ECO:0000256" key="1">
    <source>
        <dbReference type="SAM" id="Phobius"/>
    </source>
</evidence>
<proteinExistence type="predicted"/>
<sequence>MGQMGSRFAGRRRAAGRAVGLLRRSGSAQQATFVELFFDLAVVFALDRVVAGSLPGFLNDNPARRWGNAGRTVLLFIPVLYLWTTTAYLTGRFEPRRAGTRVMLLFSTFAMMIMGTAVPGAFAGEGLVFAVVFVTARVARPAVISLGLRSHRLRRLYWRVTAWLCLAGLFWVGGGVAVGAAQLVWWAVAVVVDLGSARLGWPLPGLGRRQNTIWQLAGHYLANRNQQLLMIALGESILAVGISYSTHPHDLYKTAGLVIAFATTTMLWRVYFQKAGELLPEALDAAGDPAGWGRRVGFAHALMVLGIVTTAIGHEIVQHSHTQVTHPSWRATILGGPALFLVGRARLEHLVFARVSRRRIVGIALLAAVAPLMGRVSPLATATTAAAVLLLIAVLDWRNAAGKPPEVPSPPG</sequence>
<feature type="transmembrane region" description="Helical" evidence="1">
    <location>
        <begin position="33"/>
        <end position="51"/>
    </location>
</feature>
<feature type="transmembrane region" description="Helical" evidence="1">
    <location>
        <begin position="102"/>
        <end position="122"/>
    </location>
</feature>
<dbReference type="PANTHER" id="PTHR36840:SF1">
    <property type="entry name" value="BLL5714 PROTEIN"/>
    <property type="match status" value="1"/>
</dbReference>